<accession>A0ABX9KWR4</accession>
<protein>
    <submittedName>
        <fullName evidence="3">Alpha/beta hydrolase</fullName>
    </submittedName>
</protein>
<comment type="caution">
    <text evidence="3">The sequence shown here is derived from an EMBL/GenBank/DDBJ whole genome shotgun (WGS) entry which is preliminary data.</text>
</comment>
<keyword evidence="3" id="KW-0378">Hydrolase</keyword>
<dbReference type="Gene3D" id="3.40.50.1820">
    <property type="entry name" value="alpha/beta hydrolase"/>
    <property type="match status" value="1"/>
</dbReference>
<dbReference type="Pfam" id="PF02230">
    <property type="entry name" value="Abhydrolase_2"/>
    <property type="match status" value="1"/>
</dbReference>
<dbReference type="Pfam" id="PF22316">
    <property type="entry name" value="ABhydrolase-like_N"/>
    <property type="match status" value="1"/>
</dbReference>
<organism evidence="3 4">
    <name type="scientific">Bacillus clarus</name>
    <dbReference type="NCBI Taxonomy" id="2338372"/>
    <lineage>
        <taxon>Bacteria</taxon>
        <taxon>Bacillati</taxon>
        <taxon>Bacillota</taxon>
        <taxon>Bacilli</taxon>
        <taxon>Bacillales</taxon>
        <taxon>Bacillaceae</taxon>
        <taxon>Bacillus</taxon>
        <taxon>Bacillus cereus group</taxon>
    </lineage>
</organism>
<sequence length="316" mass="36689">MMSNLTYINLLNETLECYSQKDSLEAYYYIMRNARGIIGNQAQIYNFKYTLASASGLEKEALQIMKEAIIENKFWYGYEYLIADDDLKPLHKFEEFHQMVQLCREREELAKKSEQADLKYIYNKENKNLLITMHGDQENIQIVEPYWESVLLQDYALALPQSSQIQFSDGYVWDDIEKGSREVKKHYDKIIANNNSNAFENIIIGGFSAGARVALHAILHGEIEVNGFIFAAPWLPEIEEWYGLIDLLKDKGIKGYIICGDQDEDCFACTQQFIRLLREKNVEHMYKVIPGLHHDYPKGFEELLEEAVEYISGKNG</sequence>
<reference evidence="3 4" key="1">
    <citation type="submission" date="2018-08" db="EMBL/GenBank/DDBJ databases">
        <title>Bacillus clarus sp. nov. strain PS00077A.</title>
        <authorList>
            <person name="Mendez Acevedo M."/>
            <person name="Carroll L."/>
            <person name="Mukherjee M."/>
            <person name="Wiedmann M."/>
            <person name="Kovac J."/>
        </authorList>
    </citation>
    <scope>NUCLEOTIDE SEQUENCE [LARGE SCALE GENOMIC DNA]</scope>
    <source>
        <strain evidence="3 4">PS00077A</strain>
    </source>
</reference>
<dbReference type="InterPro" id="IPR003140">
    <property type="entry name" value="PLipase/COase/thioEstase"/>
</dbReference>
<dbReference type="Proteomes" id="UP000264294">
    <property type="component" value="Unassembled WGS sequence"/>
</dbReference>
<evidence type="ECO:0000313" key="3">
    <source>
        <dbReference type="EMBL" id="RFT67103.1"/>
    </source>
</evidence>
<dbReference type="GO" id="GO:0016787">
    <property type="term" value="F:hydrolase activity"/>
    <property type="evidence" value="ECO:0007669"/>
    <property type="project" value="UniProtKB-KW"/>
</dbReference>
<gene>
    <name evidence="3" type="ORF">D0U04_10070</name>
</gene>
<evidence type="ECO:0000259" key="1">
    <source>
        <dbReference type="Pfam" id="PF02230"/>
    </source>
</evidence>
<evidence type="ECO:0000259" key="2">
    <source>
        <dbReference type="Pfam" id="PF22316"/>
    </source>
</evidence>
<dbReference type="SUPFAM" id="SSF53474">
    <property type="entry name" value="alpha/beta-Hydrolases"/>
    <property type="match status" value="1"/>
</dbReference>
<proteinExistence type="predicted"/>
<feature type="domain" description="BCE-2095-like N-terminal" evidence="2">
    <location>
        <begin position="6"/>
        <end position="111"/>
    </location>
</feature>
<dbReference type="InterPro" id="IPR029058">
    <property type="entry name" value="AB_hydrolase_fold"/>
</dbReference>
<evidence type="ECO:0000313" key="4">
    <source>
        <dbReference type="Proteomes" id="UP000264294"/>
    </source>
</evidence>
<feature type="domain" description="Phospholipase/carboxylesterase/thioesterase" evidence="1">
    <location>
        <begin position="178"/>
        <end position="243"/>
    </location>
</feature>
<keyword evidence="4" id="KW-1185">Reference proteome</keyword>
<dbReference type="EMBL" id="QVOD01000009">
    <property type="protein sequence ID" value="RFT67103.1"/>
    <property type="molecule type" value="Genomic_DNA"/>
</dbReference>
<dbReference type="InterPro" id="IPR054527">
    <property type="entry name" value="BCE_2095-like_N"/>
</dbReference>
<name>A0ABX9KWR4_9BACI</name>